<sequence>MTIILVACRTRPGIRIFDKSKPYIMFSGRSCVPAYMLELILVALNENQRQTKVTACVKKLGCLRLNLACHAWL</sequence>
<evidence type="ECO:0000313" key="1">
    <source>
        <dbReference type="EMBL" id="RQP01406.1"/>
    </source>
</evidence>
<proteinExistence type="predicted"/>
<evidence type="ECO:0000313" key="2">
    <source>
        <dbReference type="Proteomes" id="UP000006729"/>
    </source>
</evidence>
<accession>A0A3N7G503</accession>
<gene>
    <name evidence="1" type="ORF">POPTR_016G061750</name>
</gene>
<dbReference type="Proteomes" id="UP000006729">
    <property type="component" value="Chromosome 16"/>
</dbReference>
<dbReference type="EMBL" id="CM009305">
    <property type="protein sequence ID" value="RQP01406.1"/>
    <property type="molecule type" value="Genomic_DNA"/>
</dbReference>
<reference evidence="1 2" key="1">
    <citation type="journal article" date="2006" name="Science">
        <title>The genome of black cottonwood, Populus trichocarpa (Torr. &amp; Gray).</title>
        <authorList>
            <person name="Tuskan G.A."/>
            <person name="Difazio S."/>
            <person name="Jansson S."/>
            <person name="Bohlmann J."/>
            <person name="Grigoriev I."/>
            <person name="Hellsten U."/>
            <person name="Putnam N."/>
            <person name="Ralph S."/>
            <person name="Rombauts S."/>
            <person name="Salamov A."/>
            <person name="Schein J."/>
            <person name="Sterck L."/>
            <person name="Aerts A."/>
            <person name="Bhalerao R.R."/>
            <person name="Bhalerao R.P."/>
            <person name="Blaudez D."/>
            <person name="Boerjan W."/>
            <person name="Brun A."/>
            <person name="Brunner A."/>
            <person name="Busov V."/>
            <person name="Campbell M."/>
            <person name="Carlson J."/>
            <person name="Chalot M."/>
            <person name="Chapman J."/>
            <person name="Chen G.L."/>
            <person name="Cooper D."/>
            <person name="Coutinho P.M."/>
            <person name="Couturier J."/>
            <person name="Covert S."/>
            <person name="Cronk Q."/>
            <person name="Cunningham R."/>
            <person name="Davis J."/>
            <person name="Degroeve S."/>
            <person name="Dejardin A."/>
            <person name="Depamphilis C."/>
            <person name="Detter J."/>
            <person name="Dirks B."/>
            <person name="Dubchak I."/>
            <person name="Duplessis S."/>
            <person name="Ehlting J."/>
            <person name="Ellis B."/>
            <person name="Gendler K."/>
            <person name="Goodstein D."/>
            <person name="Gribskov M."/>
            <person name="Grimwood J."/>
            <person name="Groover A."/>
            <person name="Gunter L."/>
            <person name="Hamberger B."/>
            <person name="Heinze B."/>
            <person name="Helariutta Y."/>
            <person name="Henrissat B."/>
            <person name="Holligan D."/>
            <person name="Holt R."/>
            <person name="Huang W."/>
            <person name="Islam-Faridi N."/>
            <person name="Jones S."/>
            <person name="Jones-Rhoades M."/>
            <person name="Jorgensen R."/>
            <person name="Joshi C."/>
            <person name="Kangasjarvi J."/>
            <person name="Karlsson J."/>
            <person name="Kelleher C."/>
            <person name="Kirkpatrick R."/>
            <person name="Kirst M."/>
            <person name="Kohler A."/>
            <person name="Kalluri U."/>
            <person name="Larimer F."/>
            <person name="Leebens-Mack J."/>
            <person name="Leple J.C."/>
            <person name="Locascio P."/>
            <person name="Lou Y."/>
            <person name="Lucas S."/>
            <person name="Martin F."/>
            <person name="Montanini B."/>
            <person name="Napoli C."/>
            <person name="Nelson D.R."/>
            <person name="Nelson C."/>
            <person name="Nieminen K."/>
            <person name="Nilsson O."/>
            <person name="Pereda V."/>
            <person name="Peter G."/>
            <person name="Philippe R."/>
            <person name="Pilate G."/>
            <person name="Poliakov A."/>
            <person name="Razumovskaya J."/>
            <person name="Richardson P."/>
            <person name="Rinaldi C."/>
            <person name="Ritland K."/>
            <person name="Rouze P."/>
            <person name="Ryaboy D."/>
            <person name="Schmutz J."/>
            <person name="Schrader J."/>
            <person name="Segerman B."/>
            <person name="Shin H."/>
            <person name="Siddiqui A."/>
            <person name="Sterky F."/>
            <person name="Terry A."/>
            <person name="Tsai C.J."/>
            <person name="Uberbacher E."/>
            <person name="Unneberg P."/>
            <person name="Vahala J."/>
            <person name="Wall K."/>
            <person name="Wessler S."/>
            <person name="Yang G."/>
            <person name="Yin T."/>
            <person name="Douglas C."/>
            <person name="Marra M."/>
            <person name="Sandberg G."/>
            <person name="Van de Peer Y."/>
            <person name="Rokhsar D."/>
        </authorList>
    </citation>
    <scope>NUCLEOTIDE SEQUENCE [LARGE SCALE GENOMIC DNA]</scope>
    <source>
        <strain evidence="2">cv. Nisqually</strain>
    </source>
</reference>
<keyword evidence="2" id="KW-1185">Reference proteome</keyword>
<dbReference type="AlphaFoldDB" id="A0A3N7G503"/>
<dbReference type="InParanoid" id="A0A3N7G503"/>
<protein>
    <submittedName>
        <fullName evidence="1">Uncharacterized protein</fullName>
    </submittedName>
</protein>
<name>A0A3N7G503_POPTR</name>
<organism evidence="1 2">
    <name type="scientific">Populus trichocarpa</name>
    <name type="common">Western balsam poplar</name>
    <name type="synonym">Populus balsamifera subsp. trichocarpa</name>
    <dbReference type="NCBI Taxonomy" id="3694"/>
    <lineage>
        <taxon>Eukaryota</taxon>
        <taxon>Viridiplantae</taxon>
        <taxon>Streptophyta</taxon>
        <taxon>Embryophyta</taxon>
        <taxon>Tracheophyta</taxon>
        <taxon>Spermatophyta</taxon>
        <taxon>Magnoliopsida</taxon>
        <taxon>eudicotyledons</taxon>
        <taxon>Gunneridae</taxon>
        <taxon>Pentapetalae</taxon>
        <taxon>rosids</taxon>
        <taxon>fabids</taxon>
        <taxon>Malpighiales</taxon>
        <taxon>Salicaceae</taxon>
        <taxon>Saliceae</taxon>
        <taxon>Populus</taxon>
    </lineage>
</organism>